<evidence type="ECO:0000313" key="2">
    <source>
        <dbReference type="Proteomes" id="UP001525961"/>
    </source>
</evidence>
<name>A0ABT2NAC8_9CYAN</name>
<keyword evidence="2" id="KW-1185">Reference proteome</keyword>
<gene>
    <name evidence="1" type="ORF">NG792_18240</name>
</gene>
<dbReference type="RefSeq" id="WP_261236351.1">
    <property type="nucleotide sequence ID" value="NZ_JAMXFA010000026.1"/>
</dbReference>
<dbReference type="EMBL" id="JAMXFA010000026">
    <property type="protein sequence ID" value="MCT7979660.1"/>
    <property type="molecule type" value="Genomic_DNA"/>
</dbReference>
<accession>A0ABT2NAC8</accession>
<evidence type="ECO:0000313" key="1">
    <source>
        <dbReference type="EMBL" id="MCT7979660.1"/>
    </source>
</evidence>
<dbReference type="Proteomes" id="UP001525961">
    <property type="component" value="Unassembled WGS sequence"/>
</dbReference>
<comment type="caution">
    <text evidence="1">The sequence shown here is derived from an EMBL/GenBank/DDBJ whole genome shotgun (WGS) entry which is preliminary data.</text>
</comment>
<protein>
    <submittedName>
        <fullName evidence="1">Uncharacterized protein</fullName>
    </submittedName>
</protein>
<sequence length="63" mass="7000">MDLLGVEYMGVGSIDAIPENRAIAVAPRDPDETGWRDVLGRCGYGLTTPIDRRGDRTYRRDCS</sequence>
<reference evidence="1 2" key="1">
    <citation type="journal article" date="2022" name="Front. Microbiol.">
        <title>High genomic differentiation and limited gene flow indicate recent cryptic speciation within the genus Laspinema (cyanobacteria).</title>
        <authorList>
            <person name="Stanojkovic A."/>
            <person name="Skoupy S."/>
            <person name="Skaloud P."/>
            <person name="Dvorak P."/>
        </authorList>
    </citation>
    <scope>NUCLEOTIDE SEQUENCE [LARGE SCALE GENOMIC DNA]</scope>
    <source>
        <strain evidence="1 2">D3b</strain>
    </source>
</reference>
<organism evidence="1 2">
    <name type="scientific">Laspinema olomoucense D3b</name>
    <dbReference type="NCBI Taxonomy" id="2953688"/>
    <lineage>
        <taxon>Bacteria</taxon>
        <taxon>Bacillati</taxon>
        <taxon>Cyanobacteriota</taxon>
        <taxon>Cyanophyceae</taxon>
        <taxon>Oscillatoriophycideae</taxon>
        <taxon>Oscillatoriales</taxon>
        <taxon>Laspinemataceae</taxon>
        <taxon>Laspinema</taxon>
        <taxon>Laspinema olomoucense</taxon>
    </lineage>
</organism>
<proteinExistence type="predicted"/>